<evidence type="ECO:0000313" key="2">
    <source>
        <dbReference type="EMBL" id="KAF2786282.1"/>
    </source>
</evidence>
<dbReference type="EMBL" id="MU002499">
    <property type="protein sequence ID" value="KAF2786282.1"/>
    <property type="molecule type" value="Genomic_DNA"/>
</dbReference>
<reference evidence="2" key="1">
    <citation type="journal article" date="2020" name="Stud. Mycol.">
        <title>101 Dothideomycetes genomes: a test case for predicting lifestyles and emergence of pathogens.</title>
        <authorList>
            <person name="Haridas S."/>
            <person name="Albert R."/>
            <person name="Binder M."/>
            <person name="Bloem J."/>
            <person name="Labutti K."/>
            <person name="Salamov A."/>
            <person name="Andreopoulos B."/>
            <person name="Baker S."/>
            <person name="Barry K."/>
            <person name="Bills G."/>
            <person name="Bluhm B."/>
            <person name="Cannon C."/>
            <person name="Castanera R."/>
            <person name="Culley D."/>
            <person name="Daum C."/>
            <person name="Ezra D."/>
            <person name="Gonzalez J."/>
            <person name="Henrissat B."/>
            <person name="Kuo A."/>
            <person name="Liang C."/>
            <person name="Lipzen A."/>
            <person name="Lutzoni F."/>
            <person name="Magnuson J."/>
            <person name="Mondo S."/>
            <person name="Nolan M."/>
            <person name="Ohm R."/>
            <person name="Pangilinan J."/>
            <person name="Park H.-J."/>
            <person name="Ramirez L."/>
            <person name="Alfaro M."/>
            <person name="Sun H."/>
            <person name="Tritt A."/>
            <person name="Yoshinaga Y."/>
            <person name="Zwiers L.-H."/>
            <person name="Turgeon B."/>
            <person name="Goodwin S."/>
            <person name="Spatafora J."/>
            <person name="Crous P."/>
            <person name="Grigoriev I."/>
        </authorList>
    </citation>
    <scope>NUCLEOTIDE SEQUENCE</scope>
    <source>
        <strain evidence="2">CBS 109.77</strain>
    </source>
</reference>
<proteinExistence type="predicted"/>
<accession>A0A6A6WQ99</accession>
<evidence type="ECO:0000313" key="3">
    <source>
        <dbReference type="Proteomes" id="UP000799757"/>
    </source>
</evidence>
<dbReference type="InterPro" id="IPR001810">
    <property type="entry name" value="F-box_dom"/>
</dbReference>
<protein>
    <recommendedName>
        <fullName evidence="1">F-box domain-containing protein</fullName>
    </recommendedName>
</protein>
<dbReference type="OrthoDB" id="3682027at2759"/>
<keyword evidence="3" id="KW-1185">Reference proteome</keyword>
<evidence type="ECO:0000259" key="1">
    <source>
        <dbReference type="Pfam" id="PF00646"/>
    </source>
</evidence>
<dbReference type="Proteomes" id="UP000799757">
    <property type="component" value="Unassembled WGS sequence"/>
</dbReference>
<organism evidence="2 3">
    <name type="scientific">Melanomma pulvis-pyrius CBS 109.77</name>
    <dbReference type="NCBI Taxonomy" id="1314802"/>
    <lineage>
        <taxon>Eukaryota</taxon>
        <taxon>Fungi</taxon>
        <taxon>Dikarya</taxon>
        <taxon>Ascomycota</taxon>
        <taxon>Pezizomycotina</taxon>
        <taxon>Dothideomycetes</taxon>
        <taxon>Pleosporomycetidae</taxon>
        <taxon>Pleosporales</taxon>
        <taxon>Melanommataceae</taxon>
        <taxon>Melanomma</taxon>
    </lineage>
</organism>
<feature type="domain" description="F-box" evidence="1">
    <location>
        <begin position="6"/>
        <end position="41"/>
    </location>
</feature>
<dbReference type="Pfam" id="PF00646">
    <property type="entry name" value="F-box"/>
    <property type="match status" value="1"/>
</dbReference>
<gene>
    <name evidence="2" type="ORF">K505DRAFT_399473</name>
</gene>
<name>A0A6A6WQ99_9PLEO</name>
<dbReference type="CDD" id="cd09917">
    <property type="entry name" value="F-box_SF"/>
    <property type="match status" value="1"/>
</dbReference>
<dbReference type="AlphaFoldDB" id="A0A6A6WQ99"/>
<sequence length="397" mass="46166">MPPVFQLPDELLLKVLQQLPGLPRARQRDILNTSLTSKRLRPIAIEVLLVHPVIHLSRVAQLAHLYFRNPNLIPRVRTVELMSATVKTNPDFVTKNMRLIDGMEYLDREYQQFWGHLIDGCTTTASSRAHWARDLENFDCAAYLGLLLAMLPNMSELLLGPNFLHYYPILNPLICDPESERNGILSPTRSSTPYLDDVFDVLRRKLVALEFPVSSYVTSKVYNPVTRMSRVWNIHSHLGPMSHLRFAQLRSLTIPCFMLGQYRAILPRWRIHTMLPETLEVLRVVDAFHLPIRCFLRAILEWPKTSPALKRVEVYFHNHPYDADCVKRERGLHTHARNLGVELYIRHPHPPVLSPRGIFKPIAPIFDAMDANGQPWRYTEEELLQLEEQAWRRRYGE</sequence>